<sequence>MNMNSISFYYSYSVESDSFCSTLVIVGWIPYRSCSRRSGAPGTRRGCRNSICTSGTCGMAPHPPHPLPEIADPRKLERERERNHHHFPHSLRFVR</sequence>
<feature type="region of interest" description="Disordered" evidence="1">
    <location>
        <begin position="57"/>
        <end position="95"/>
    </location>
</feature>
<dbReference type="AlphaFoldDB" id="A0AAV4MK33"/>
<accession>A0AAV4MK33</accession>
<reference evidence="2 3" key="1">
    <citation type="submission" date="2021-06" db="EMBL/GenBank/DDBJ databases">
        <title>Caerostris extrusa draft genome.</title>
        <authorList>
            <person name="Kono N."/>
            <person name="Arakawa K."/>
        </authorList>
    </citation>
    <scope>NUCLEOTIDE SEQUENCE [LARGE SCALE GENOMIC DNA]</scope>
</reference>
<feature type="compositionally biased region" description="Basic and acidic residues" evidence="1">
    <location>
        <begin position="71"/>
        <end position="82"/>
    </location>
</feature>
<name>A0AAV4MK33_CAEEX</name>
<feature type="compositionally biased region" description="Basic residues" evidence="1">
    <location>
        <begin position="83"/>
        <end position="95"/>
    </location>
</feature>
<dbReference type="Proteomes" id="UP001054945">
    <property type="component" value="Unassembled WGS sequence"/>
</dbReference>
<gene>
    <name evidence="2" type="ORF">CEXT_518411</name>
</gene>
<evidence type="ECO:0000313" key="3">
    <source>
        <dbReference type="Proteomes" id="UP001054945"/>
    </source>
</evidence>
<evidence type="ECO:0000256" key="1">
    <source>
        <dbReference type="SAM" id="MobiDB-lite"/>
    </source>
</evidence>
<protein>
    <submittedName>
        <fullName evidence="2">Uncharacterized protein</fullName>
    </submittedName>
</protein>
<keyword evidence="3" id="KW-1185">Reference proteome</keyword>
<organism evidence="2 3">
    <name type="scientific">Caerostris extrusa</name>
    <name type="common">Bark spider</name>
    <name type="synonym">Caerostris bankana</name>
    <dbReference type="NCBI Taxonomy" id="172846"/>
    <lineage>
        <taxon>Eukaryota</taxon>
        <taxon>Metazoa</taxon>
        <taxon>Ecdysozoa</taxon>
        <taxon>Arthropoda</taxon>
        <taxon>Chelicerata</taxon>
        <taxon>Arachnida</taxon>
        <taxon>Araneae</taxon>
        <taxon>Araneomorphae</taxon>
        <taxon>Entelegynae</taxon>
        <taxon>Araneoidea</taxon>
        <taxon>Araneidae</taxon>
        <taxon>Caerostris</taxon>
    </lineage>
</organism>
<proteinExistence type="predicted"/>
<evidence type="ECO:0000313" key="2">
    <source>
        <dbReference type="EMBL" id="GIX71159.1"/>
    </source>
</evidence>
<dbReference type="EMBL" id="BPLR01019729">
    <property type="protein sequence ID" value="GIX71159.1"/>
    <property type="molecule type" value="Genomic_DNA"/>
</dbReference>
<comment type="caution">
    <text evidence="2">The sequence shown here is derived from an EMBL/GenBank/DDBJ whole genome shotgun (WGS) entry which is preliminary data.</text>
</comment>